<dbReference type="AlphaFoldDB" id="N1QYK7"/>
<sequence length="193" mass="21639">MAPPAASSGVGFYVNFKSCTFTVGGYRWAIYLFPNGDRLDSADFISVFLALDEHVKGPMRVHLEFSFMDKVDKQDPTHVRTRQTVELHHGYAVGYRRFISREAMENLKHIKGDRFTIRCDLVVPENLDTSGNRKCESCNLRVATLGGVRLHHACFCDVCNHASRNDAAAKQCAGCHGPYDGFFLSFLNISNIN</sequence>
<dbReference type="InterPro" id="IPR045005">
    <property type="entry name" value="BPM1-6"/>
</dbReference>
<dbReference type="GO" id="GO:0016567">
    <property type="term" value="P:protein ubiquitination"/>
    <property type="evidence" value="ECO:0007669"/>
    <property type="project" value="InterPro"/>
</dbReference>
<dbReference type="PANTHER" id="PTHR26379:SF479">
    <property type="entry name" value="MATH DOMAIN-CONTAINING PROTEIN"/>
    <property type="match status" value="1"/>
</dbReference>
<accession>N1QYK7</accession>
<proteinExistence type="predicted"/>
<dbReference type="EnsemblPlants" id="EMT13862">
    <property type="protein sequence ID" value="EMT13862"/>
    <property type="gene ID" value="F775_42452"/>
</dbReference>
<evidence type="ECO:0000313" key="1">
    <source>
        <dbReference type="EnsemblPlants" id="EMT13862"/>
    </source>
</evidence>
<dbReference type="Pfam" id="PF22486">
    <property type="entry name" value="MATH_2"/>
    <property type="match status" value="1"/>
</dbReference>
<reference evidence="1" key="1">
    <citation type="submission" date="2015-06" db="UniProtKB">
        <authorList>
            <consortium name="EnsemblPlants"/>
        </authorList>
    </citation>
    <scope>IDENTIFICATION</scope>
</reference>
<dbReference type="Gene3D" id="2.60.210.10">
    <property type="entry name" value="Apoptosis, Tumor Necrosis Factor Receptor Associated Protein 2, Chain A"/>
    <property type="match status" value="1"/>
</dbReference>
<dbReference type="PROSITE" id="PS50144">
    <property type="entry name" value="MATH"/>
    <property type="match status" value="1"/>
</dbReference>
<dbReference type="InterPro" id="IPR008974">
    <property type="entry name" value="TRAF-like"/>
</dbReference>
<dbReference type="InterPro" id="IPR002083">
    <property type="entry name" value="MATH/TRAF_dom"/>
</dbReference>
<name>N1QYK7_AEGTA</name>
<dbReference type="PANTHER" id="PTHR26379">
    <property type="entry name" value="BTB/POZ AND MATH DOMAIN-CONTAINING PROTEIN 1"/>
    <property type="match status" value="1"/>
</dbReference>
<protein>
    <submittedName>
        <fullName evidence="1">Uncharacterized protein</fullName>
    </submittedName>
</protein>
<organism evidence="1">
    <name type="scientific">Aegilops tauschii</name>
    <name type="common">Tausch's goatgrass</name>
    <name type="synonym">Aegilops squarrosa</name>
    <dbReference type="NCBI Taxonomy" id="37682"/>
    <lineage>
        <taxon>Eukaryota</taxon>
        <taxon>Viridiplantae</taxon>
        <taxon>Streptophyta</taxon>
        <taxon>Embryophyta</taxon>
        <taxon>Tracheophyta</taxon>
        <taxon>Spermatophyta</taxon>
        <taxon>Magnoliopsida</taxon>
        <taxon>Liliopsida</taxon>
        <taxon>Poales</taxon>
        <taxon>Poaceae</taxon>
        <taxon>BOP clade</taxon>
        <taxon>Pooideae</taxon>
        <taxon>Triticodae</taxon>
        <taxon>Triticeae</taxon>
        <taxon>Triticinae</taxon>
        <taxon>Aegilops</taxon>
    </lineage>
</organism>
<dbReference type="SUPFAM" id="SSF49599">
    <property type="entry name" value="TRAF domain-like"/>
    <property type="match status" value="1"/>
</dbReference>
<dbReference type="CDD" id="cd00121">
    <property type="entry name" value="MATH"/>
    <property type="match status" value="1"/>
</dbReference>